<proteinExistence type="predicted"/>
<organism evidence="1 2">
    <name type="scientific">Ktedonobacter robiniae</name>
    <dbReference type="NCBI Taxonomy" id="2778365"/>
    <lineage>
        <taxon>Bacteria</taxon>
        <taxon>Bacillati</taxon>
        <taxon>Chloroflexota</taxon>
        <taxon>Ktedonobacteria</taxon>
        <taxon>Ktedonobacterales</taxon>
        <taxon>Ktedonobacteraceae</taxon>
        <taxon>Ktedonobacter</taxon>
    </lineage>
</organism>
<reference evidence="1 2" key="1">
    <citation type="journal article" date="2021" name="Int. J. Syst. Evol. Microbiol.">
        <title>Reticulibacter mediterranei gen. nov., sp. nov., within the new family Reticulibacteraceae fam. nov., and Ktedonospora formicarum gen. nov., sp. nov., Ktedonobacter robiniae sp. nov., Dictyobacter formicarum sp. nov. and Dictyobacter arantiisoli sp. nov., belonging to the class Ktedonobacteria.</title>
        <authorList>
            <person name="Yabe S."/>
            <person name="Zheng Y."/>
            <person name="Wang C.M."/>
            <person name="Sakai Y."/>
            <person name="Abe K."/>
            <person name="Yokota A."/>
            <person name="Donadio S."/>
            <person name="Cavaletti L."/>
            <person name="Monciardini P."/>
        </authorList>
    </citation>
    <scope>NUCLEOTIDE SEQUENCE [LARGE SCALE GENOMIC DNA]</scope>
    <source>
        <strain evidence="1 2">SOSP1-30</strain>
    </source>
</reference>
<gene>
    <name evidence="1" type="ORF">KSB_50930</name>
</gene>
<evidence type="ECO:0000313" key="1">
    <source>
        <dbReference type="EMBL" id="GHO56618.1"/>
    </source>
</evidence>
<keyword evidence="2" id="KW-1185">Reference proteome</keyword>
<accession>A0ABQ3UVA4</accession>
<protein>
    <submittedName>
        <fullName evidence="1">Uncharacterized protein</fullName>
    </submittedName>
</protein>
<evidence type="ECO:0000313" key="2">
    <source>
        <dbReference type="Proteomes" id="UP000654345"/>
    </source>
</evidence>
<dbReference type="EMBL" id="BNJG01000002">
    <property type="protein sequence ID" value="GHO56618.1"/>
    <property type="molecule type" value="Genomic_DNA"/>
</dbReference>
<name>A0ABQ3UVA4_9CHLR</name>
<dbReference type="Proteomes" id="UP000654345">
    <property type="component" value="Unassembled WGS sequence"/>
</dbReference>
<comment type="caution">
    <text evidence="1">The sequence shown here is derived from an EMBL/GenBank/DDBJ whole genome shotgun (WGS) entry which is preliminary data.</text>
</comment>
<sequence>MTLPEAYAGGFSAHAELCAGCPPKLLRPWRRYLTYRGRQRPGSLTETQDMELRQLASRGLVALQCGQQSILRGPAPLPADMSRLRGIPLNTGVHGN</sequence>